<keyword evidence="3" id="KW-1185">Reference proteome</keyword>
<evidence type="ECO:0000256" key="1">
    <source>
        <dbReference type="SAM" id="Phobius"/>
    </source>
</evidence>
<keyword evidence="1" id="KW-0812">Transmembrane</keyword>
<dbReference type="Gene3D" id="2.40.50.660">
    <property type="match status" value="1"/>
</dbReference>
<dbReference type="EMBL" id="JAJEPS010000028">
    <property type="protein sequence ID" value="MCC2127716.1"/>
    <property type="molecule type" value="Genomic_DNA"/>
</dbReference>
<dbReference type="RefSeq" id="WP_308460285.1">
    <property type="nucleotide sequence ID" value="NZ_JAJEPS010000028.1"/>
</dbReference>
<sequence>MGFGYNEFDTGFGMGFQLFDVMFFLIFFLILGMFLFMIVKGLSTWNKNNQSPRLTVDATVVAKRTDVTHHHNGDNMATHSTWYYATFQVESGDRMEFAVDGMEYGMLAEGDTGKLSFQGTRYLSFERERLSD</sequence>
<dbReference type="AlphaFoldDB" id="A0AAE3DDG7"/>
<evidence type="ECO:0000313" key="3">
    <source>
        <dbReference type="Proteomes" id="UP001198220"/>
    </source>
</evidence>
<protein>
    <submittedName>
        <fullName evidence="2">DUF2500 domain-containing protein</fullName>
    </submittedName>
</protein>
<name>A0AAE3DDG7_9FIRM</name>
<keyword evidence="1" id="KW-0472">Membrane</keyword>
<dbReference type="Proteomes" id="UP001198220">
    <property type="component" value="Unassembled WGS sequence"/>
</dbReference>
<comment type="caution">
    <text evidence="2">The sequence shown here is derived from an EMBL/GenBank/DDBJ whole genome shotgun (WGS) entry which is preliminary data.</text>
</comment>
<reference evidence="2 3" key="1">
    <citation type="submission" date="2021-10" db="EMBL/GenBank/DDBJ databases">
        <title>Anaerobic single-cell dispensing facilitates the cultivation of human gut bacteria.</title>
        <authorList>
            <person name="Afrizal A."/>
        </authorList>
    </citation>
    <scope>NUCLEOTIDE SEQUENCE [LARGE SCALE GENOMIC DNA]</scope>
    <source>
        <strain evidence="2 3">CLA-AA-H276</strain>
    </source>
</reference>
<dbReference type="Pfam" id="PF10694">
    <property type="entry name" value="DUF2500"/>
    <property type="match status" value="1"/>
</dbReference>
<gene>
    <name evidence="2" type="ORF">LKD36_16340</name>
</gene>
<keyword evidence="1" id="KW-1133">Transmembrane helix</keyword>
<evidence type="ECO:0000313" key="2">
    <source>
        <dbReference type="EMBL" id="MCC2127716.1"/>
    </source>
</evidence>
<feature type="transmembrane region" description="Helical" evidence="1">
    <location>
        <begin position="21"/>
        <end position="39"/>
    </location>
</feature>
<organism evidence="2 3">
    <name type="scientific">Hominiventricola filiformis</name>
    <dbReference type="NCBI Taxonomy" id="2885352"/>
    <lineage>
        <taxon>Bacteria</taxon>
        <taxon>Bacillati</taxon>
        <taxon>Bacillota</taxon>
        <taxon>Clostridia</taxon>
        <taxon>Lachnospirales</taxon>
        <taxon>Lachnospiraceae</taxon>
        <taxon>Hominiventricola</taxon>
    </lineage>
</organism>
<dbReference type="InterPro" id="IPR019635">
    <property type="entry name" value="DUF2500"/>
</dbReference>
<proteinExistence type="predicted"/>
<accession>A0AAE3DDG7</accession>